<accession>A0A5E7C045</accession>
<feature type="domain" description="SnoaL-like" evidence="1">
    <location>
        <begin position="15"/>
        <end position="108"/>
    </location>
</feature>
<name>A0A5E7C045_PSEFL</name>
<protein>
    <recommendedName>
        <fullName evidence="1">SnoaL-like domain-containing protein</fullName>
    </recommendedName>
</protein>
<proteinExistence type="predicted"/>
<dbReference type="Gene3D" id="3.10.450.50">
    <property type="match status" value="2"/>
</dbReference>
<dbReference type="RefSeq" id="WP_191627529.1">
    <property type="nucleotide sequence ID" value="NZ_CABVHW010000006.1"/>
</dbReference>
<dbReference type="Pfam" id="PF12680">
    <property type="entry name" value="SnoaL_2"/>
    <property type="match status" value="1"/>
</dbReference>
<dbReference type="InterPro" id="IPR032710">
    <property type="entry name" value="NTF2-like_dom_sf"/>
</dbReference>
<dbReference type="InterPro" id="IPR037401">
    <property type="entry name" value="SnoaL-like"/>
</dbReference>
<evidence type="ECO:0000313" key="3">
    <source>
        <dbReference type="Proteomes" id="UP000381093"/>
    </source>
</evidence>
<sequence>MQSDTTHNAQVMQFYYDVLATGDTQQLEALVAPDYVPHCAPLDDVPVLEPGLDALRRRIQRNGPVPHRIYRMVADGDLVFAQVRYDGPVPISGIDIFRFDAAGLIAEHWNCRQRIDHDTPGDDRRFAGGGIAAPITAERRTSMKSTLTKVLLQIWGQGDAALVPVHYDESYIQHNLDMPGGYQRIKEIVETEIQRYITATGGPFPVDIHRMGAEGDLIFVHYSIFMAGINRKEGQRATNADIFRIGADDRMIEHWDVLQIEGEPLPDDKTLF</sequence>
<dbReference type="SUPFAM" id="SSF54427">
    <property type="entry name" value="NTF2-like"/>
    <property type="match status" value="2"/>
</dbReference>
<evidence type="ECO:0000313" key="2">
    <source>
        <dbReference type="EMBL" id="VVN97689.1"/>
    </source>
</evidence>
<evidence type="ECO:0000259" key="1">
    <source>
        <dbReference type="Pfam" id="PF12680"/>
    </source>
</evidence>
<organism evidence="2 3">
    <name type="scientific">Pseudomonas fluorescens</name>
    <dbReference type="NCBI Taxonomy" id="294"/>
    <lineage>
        <taxon>Bacteria</taxon>
        <taxon>Pseudomonadati</taxon>
        <taxon>Pseudomonadota</taxon>
        <taxon>Gammaproteobacteria</taxon>
        <taxon>Pseudomonadales</taxon>
        <taxon>Pseudomonadaceae</taxon>
        <taxon>Pseudomonas</taxon>
    </lineage>
</organism>
<reference evidence="2 3" key="1">
    <citation type="submission" date="2019-09" db="EMBL/GenBank/DDBJ databases">
        <authorList>
            <person name="Chandra G."/>
            <person name="Truman W A."/>
        </authorList>
    </citation>
    <scope>NUCLEOTIDE SEQUENCE [LARGE SCALE GENOMIC DNA]</scope>
    <source>
        <strain evidence="2">PS710</strain>
    </source>
</reference>
<gene>
    <name evidence="2" type="ORF">PS710_02401</name>
</gene>
<dbReference type="Proteomes" id="UP000381093">
    <property type="component" value="Unassembled WGS sequence"/>
</dbReference>
<dbReference type="EMBL" id="CABVHW010000006">
    <property type="protein sequence ID" value="VVN97689.1"/>
    <property type="molecule type" value="Genomic_DNA"/>
</dbReference>
<dbReference type="AlphaFoldDB" id="A0A5E7C045"/>